<keyword evidence="1" id="KW-0472">Membrane</keyword>
<name>A0ABV4XGF8_9CYAN</name>
<evidence type="ECO:0000313" key="3">
    <source>
        <dbReference type="Proteomes" id="UP001576774"/>
    </source>
</evidence>
<keyword evidence="1" id="KW-1133">Transmembrane helix</keyword>
<accession>A0ABV4XGF8</accession>
<dbReference type="EMBL" id="JBHFNQ010000252">
    <property type="protein sequence ID" value="MFB2881890.1"/>
    <property type="molecule type" value="Genomic_DNA"/>
</dbReference>
<protein>
    <recommendedName>
        <fullName evidence="4">Transposase</fullName>
    </recommendedName>
</protein>
<proteinExistence type="predicted"/>
<dbReference type="InterPro" id="IPR012337">
    <property type="entry name" value="RNaseH-like_sf"/>
</dbReference>
<keyword evidence="3" id="KW-1185">Reference proteome</keyword>
<feature type="transmembrane region" description="Helical" evidence="1">
    <location>
        <begin position="53"/>
        <end position="71"/>
    </location>
</feature>
<reference evidence="2 3" key="1">
    <citation type="submission" date="2024-09" db="EMBL/GenBank/DDBJ databases">
        <title>Floridaenema gen nov. (Aerosakkonemataceae, Aerosakkonematales ord. nov., Cyanobacteria) from benthic tropical and subtropical fresh waters, with the description of four new species.</title>
        <authorList>
            <person name="Moretto J.A."/>
            <person name="Berthold D.E."/>
            <person name="Lefler F.W."/>
            <person name="Huang I.-S."/>
            <person name="Laughinghouse H. IV."/>
        </authorList>
    </citation>
    <scope>NUCLEOTIDE SEQUENCE [LARGE SCALE GENOMIC DNA]</scope>
    <source>
        <strain evidence="2 3">BLCC-F46</strain>
    </source>
</reference>
<comment type="caution">
    <text evidence="2">The sequence shown here is derived from an EMBL/GenBank/DDBJ whole genome shotgun (WGS) entry which is preliminary data.</text>
</comment>
<organism evidence="2 3">
    <name type="scientific">Floridaenema aerugineum BLCC-F46</name>
    <dbReference type="NCBI Taxonomy" id="3153654"/>
    <lineage>
        <taxon>Bacteria</taxon>
        <taxon>Bacillati</taxon>
        <taxon>Cyanobacteriota</taxon>
        <taxon>Cyanophyceae</taxon>
        <taxon>Oscillatoriophycideae</taxon>
        <taxon>Aerosakkonematales</taxon>
        <taxon>Aerosakkonemataceae</taxon>
        <taxon>Floridanema</taxon>
        <taxon>Floridanema aerugineum</taxon>
    </lineage>
</organism>
<dbReference type="Proteomes" id="UP001576774">
    <property type="component" value="Unassembled WGS sequence"/>
</dbReference>
<evidence type="ECO:0000313" key="2">
    <source>
        <dbReference type="EMBL" id="MFB2881890.1"/>
    </source>
</evidence>
<sequence>MKKPINRHPDHAKRHNIPSPNNQVIAAHLEELLTPAIFNQQAYYRQLGLRNRLLNLSLMVAAVLTLVWRQVPSVQELTRLLEREDLLWCRAIKVAQQSLSERLLEFPASVFERVFKDLLPRLQSNWQQRQKRPLPESIKFASRYFDKIWVADGSTLEALFRKLKSLEDVKPGKLAGKICVVVDLITRLPVEVWFHDNPLASETKFEESLLSLASAKTLLLLDRGFYHFQFFEQLMSQKVEFITRLKAKTSVKVIQVG</sequence>
<dbReference type="SUPFAM" id="SSF53098">
    <property type="entry name" value="Ribonuclease H-like"/>
    <property type="match status" value="1"/>
</dbReference>
<evidence type="ECO:0008006" key="4">
    <source>
        <dbReference type="Google" id="ProtNLM"/>
    </source>
</evidence>
<keyword evidence="1" id="KW-0812">Transmembrane</keyword>
<evidence type="ECO:0000256" key="1">
    <source>
        <dbReference type="SAM" id="Phobius"/>
    </source>
</evidence>
<dbReference type="RefSeq" id="WP_413274852.1">
    <property type="nucleotide sequence ID" value="NZ_JBHFNQ010000252.1"/>
</dbReference>
<gene>
    <name evidence="2" type="ORF">ACE1CC_34015</name>
</gene>